<dbReference type="EMBL" id="JBJQOH010000002">
    <property type="protein sequence ID" value="KAL3698858.1"/>
    <property type="molecule type" value="Genomic_DNA"/>
</dbReference>
<accession>A0ABD3I5J1</accession>
<reference evidence="2 3" key="1">
    <citation type="submission" date="2024-09" db="EMBL/GenBank/DDBJ databases">
        <title>Chromosome-scale assembly of Riccia sorocarpa.</title>
        <authorList>
            <person name="Paukszto L."/>
        </authorList>
    </citation>
    <scope>NUCLEOTIDE SEQUENCE [LARGE SCALE GENOMIC DNA]</scope>
    <source>
        <strain evidence="2">LP-2024</strain>
        <tissue evidence="2">Aerial parts of the thallus</tissue>
    </source>
</reference>
<proteinExistence type="predicted"/>
<keyword evidence="3" id="KW-1185">Reference proteome</keyword>
<feature type="compositionally biased region" description="Pro residues" evidence="1">
    <location>
        <begin position="87"/>
        <end position="97"/>
    </location>
</feature>
<dbReference type="AlphaFoldDB" id="A0ABD3I5J1"/>
<feature type="region of interest" description="Disordered" evidence="1">
    <location>
        <begin position="56"/>
        <end position="97"/>
    </location>
</feature>
<name>A0ABD3I5J1_9MARC</name>
<protein>
    <submittedName>
        <fullName evidence="2">Uncharacterized protein</fullName>
    </submittedName>
</protein>
<gene>
    <name evidence="2" type="ORF">R1sor_012934</name>
</gene>
<evidence type="ECO:0000313" key="2">
    <source>
        <dbReference type="EMBL" id="KAL3698858.1"/>
    </source>
</evidence>
<comment type="caution">
    <text evidence="2">The sequence shown here is derived from an EMBL/GenBank/DDBJ whole genome shotgun (WGS) entry which is preliminary data.</text>
</comment>
<dbReference type="Proteomes" id="UP001633002">
    <property type="component" value="Unassembled WGS sequence"/>
</dbReference>
<evidence type="ECO:0000313" key="3">
    <source>
        <dbReference type="Proteomes" id="UP001633002"/>
    </source>
</evidence>
<organism evidence="2 3">
    <name type="scientific">Riccia sorocarpa</name>
    <dbReference type="NCBI Taxonomy" id="122646"/>
    <lineage>
        <taxon>Eukaryota</taxon>
        <taxon>Viridiplantae</taxon>
        <taxon>Streptophyta</taxon>
        <taxon>Embryophyta</taxon>
        <taxon>Marchantiophyta</taxon>
        <taxon>Marchantiopsida</taxon>
        <taxon>Marchantiidae</taxon>
        <taxon>Marchantiales</taxon>
        <taxon>Ricciaceae</taxon>
        <taxon>Riccia</taxon>
    </lineage>
</organism>
<evidence type="ECO:0000256" key="1">
    <source>
        <dbReference type="SAM" id="MobiDB-lite"/>
    </source>
</evidence>
<sequence>MGPSEPDVPDESPGYAPALGVEADSRQDEHQLTQDYFPPLLKGIWELSPDYIVPRTLWDNTPGYNPGPSPGYNPIPSQLQEQSPGYTPRPSPGYAPVPPVLDHLATPRTPESGFSEIVGPIVVPEVELRVETVRIETNHGPCVILNLRRILEKTATNAGTLPA</sequence>